<organism evidence="2 3">
    <name type="scientific">Natronorubrum thiooxidans</name>
    <dbReference type="NCBI Taxonomy" id="308853"/>
    <lineage>
        <taxon>Archaea</taxon>
        <taxon>Methanobacteriati</taxon>
        <taxon>Methanobacteriota</taxon>
        <taxon>Stenosarchaea group</taxon>
        <taxon>Halobacteria</taxon>
        <taxon>Halobacteriales</taxon>
        <taxon>Natrialbaceae</taxon>
        <taxon>Natronorubrum</taxon>
    </lineage>
</organism>
<dbReference type="Proteomes" id="UP000185936">
    <property type="component" value="Unassembled WGS sequence"/>
</dbReference>
<sequence>MPSRPTYPPEEQIIIESAALTARTQFFHHCSGSKLPVRDIPGRGKTEPNIEYGAEQGLNTDGEIIAAENYRHSCVPQAIASFLTSNEQFLVLITNPDQLSGGKQIVGYIEKRDYLDMGDRYAVIGPVKLYGLADAIPVNEVGVSPRSEAKLGKSEMETILDHFAGCEEVTKECLEETLRLKEKHSDAPSTGGCGCSSNSGFDEDDTDGC</sequence>
<dbReference type="OrthoDB" id="211258at2157"/>
<name>A0A1N7D6Q0_9EURY</name>
<proteinExistence type="predicted"/>
<protein>
    <submittedName>
        <fullName evidence="2">Uncharacterized protein</fullName>
    </submittedName>
</protein>
<gene>
    <name evidence="2" type="ORF">SAMN05421752_1029</name>
</gene>
<keyword evidence="3" id="KW-1185">Reference proteome</keyword>
<dbReference type="EMBL" id="FTNR01000002">
    <property type="protein sequence ID" value="SIR71424.1"/>
    <property type="molecule type" value="Genomic_DNA"/>
</dbReference>
<dbReference type="AlphaFoldDB" id="A0A1N7D6Q0"/>
<evidence type="ECO:0000313" key="2">
    <source>
        <dbReference type="EMBL" id="SIR71424.1"/>
    </source>
</evidence>
<evidence type="ECO:0000256" key="1">
    <source>
        <dbReference type="SAM" id="MobiDB-lite"/>
    </source>
</evidence>
<dbReference type="RefSeq" id="WP_143823857.1">
    <property type="nucleotide sequence ID" value="NZ_FTNR01000002.1"/>
</dbReference>
<feature type="region of interest" description="Disordered" evidence="1">
    <location>
        <begin position="184"/>
        <end position="209"/>
    </location>
</feature>
<evidence type="ECO:0000313" key="3">
    <source>
        <dbReference type="Proteomes" id="UP000185936"/>
    </source>
</evidence>
<accession>A0A1N7D6Q0</accession>
<reference evidence="3" key="1">
    <citation type="submission" date="2017-01" db="EMBL/GenBank/DDBJ databases">
        <authorList>
            <person name="Varghese N."/>
            <person name="Submissions S."/>
        </authorList>
    </citation>
    <scope>NUCLEOTIDE SEQUENCE [LARGE SCALE GENOMIC DNA]</scope>
    <source>
        <strain evidence="3">type strain: HArc-</strain>
    </source>
</reference>